<dbReference type="InterPro" id="IPR005119">
    <property type="entry name" value="LysR_subst-bd"/>
</dbReference>
<dbReference type="PANTHER" id="PTHR30346">
    <property type="entry name" value="TRANSCRIPTIONAL DUAL REGULATOR HCAR-RELATED"/>
    <property type="match status" value="1"/>
</dbReference>
<dbReference type="Gene3D" id="3.40.190.10">
    <property type="entry name" value="Periplasmic binding protein-like II"/>
    <property type="match status" value="2"/>
</dbReference>
<dbReference type="InterPro" id="IPR036388">
    <property type="entry name" value="WH-like_DNA-bd_sf"/>
</dbReference>
<dbReference type="SUPFAM" id="SSF46785">
    <property type="entry name" value="Winged helix' DNA-binding domain"/>
    <property type="match status" value="1"/>
</dbReference>
<evidence type="ECO:0000256" key="2">
    <source>
        <dbReference type="ARBA" id="ARBA00023015"/>
    </source>
</evidence>
<evidence type="ECO:0000313" key="6">
    <source>
        <dbReference type="EMBL" id="GLH99836.1"/>
    </source>
</evidence>
<proteinExistence type="inferred from homology"/>
<reference evidence="6" key="1">
    <citation type="submission" date="2022-12" db="EMBL/GenBank/DDBJ databases">
        <title>New Phytohabitans aurantiacus sp. RD004123 nov., an actinomycete isolated from soil.</title>
        <authorList>
            <person name="Triningsih D.W."/>
            <person name="Harunari E."/>
            <person name="Igarashi Y."/>
        </authorList>
    </citation>
    <scope>NUCLEOTIDE SEQUENCE</scope>
    <source>
        <strain evidence="6">RD004123</strain>
    </source>
</reference>
<evidence type="ECO:0000256" key="1">
    <source>
        <dbReference type="ARBA" id="ARBA00009437"/>
    </source>
</evidence>
<comment type="similarity">
    <text evidence="1">Belongs to the LysR transcriptional regulatory family.</text>
</comment>
<protein>
    <submittedName>
        <fullName evidence="6">LysR family transcriptional regulator</fullName>
    </submittedName>
</protein>
<dbReference type="Pfam" id="PF03466">
    <property type="entry name" value="LysR_substrate"/>
    <property type="match status" value="1"/>
</dbReference>
<evidence type="ECO:0000259" key="5">
    <source>
        <dbReference type="PROSITE" id="PS50931"/>
    </source>
</evidence>
<keyword evidence="3" id="KW-0238">DNA-binding</keyword>
<dbReference type="CDD" id="cd05466">
    <property type="entry name" value="PBP2_LTTR_substrate"/>
    <property type="match status" value="1"/>
</dbReference>
<accession>A0ABQ5QZ60</accession>
<keyword evidence="4" id="KW-0804">Transcription</keyword>
<dbReference type="InterPro" id="IPR036390">
    <property type="entry name" value="WH_DNA-bd_sf"/>
</dbReference>
<comment type="caution">
    <text evidence="6">The sequence shown here is derived from an EMBL/GenBank/DDBJ whole genome shotgun (WGS) entry which is preliminary data.</text>
</comment>
<feature type="domain" description="HTH lysR-type" evidence="5">
    <location>
        <begin position="4"/>
        <end position="63"/>
    </location>
</feature>
<dbReference type="PANTHER" id="PTHR30346:SF28">
    <property type="entry name" value="HTH-TYPE TRANSCRIPTIONAL REGULATOR CYNR"/>
    <property type="match status" value="1"/>
</dbReference>
<evidence type="ECO:0000256" key="3">
    <source>
        <dbReference type="ARBA" id="ARBA00023125"/>
    </source>
</evidence>
<evidence type="ECO:0000313" key="7">
    <source>
        <dbReference type="Proteomes" id="UP001144280"/>
    </source>
</evidence>
<dbReference type="InterPro" id="IPR000847">
    <property type="entry name" value="LysR_HTH_N"/>
</dbReference>
<name>A0ABQ5QZ60_9ACTN</name>
<dbReference type="Proteomes" id="UP001144280">
    <property type="component" value="Unassembled WGS sequence"/>
</dbReference>
<dbReference type="EMBL" id="BSDI01000028">
    <property type="protein sequence ID" value="GLH99836.1"/>
    <property type="molecule type" value="Genomic_DNA"/>
</dbReference>
<organism evidence="6 7">
    <name type="scientific">Phytohabitans aurantiacus</name>
    <dbReference type="NCBI Taxonomy" id="3016789"/>
    <lineage>
        <taxon>Bacteria</taxon>
        <taxon>Bacillati</taxon>
        <taxon>Actinomycetota</taxon>
        <taxon>Actinomycetes</taxon>
        <taxon>Micromonosporales</taxon>
        <taxon>Micromonosporaceae</taxon>
    </lineage>
</organism>
<dbReference type="Gene3D" id="1.10.10.10">
    <property type="entry name" value="Winged helix-like DNA-binding domain superfamily/Winged helix DNA-binding domain"/>
    <property type="match status" value="1"/>
</dbReference>
<keyword evidence="2" id="KW-0805">Transcription regulation</keyword>
<dbReference type="Pfam" id="PF00126">
    <property type="entry name" value="HTH_1"/>
    <property type="match status" value="1"/>
</dbReference>
<dbReference type="PROSITE" id="PS50931">
    <property type="entry name" value="HTH_LYSR"/>
    <property type="match status" value="1"/>
</dbReference>
<gene>
    <name evidence="6" type="ORF">Pa4123_51130</name>
</gene>
<sequence>MADVELRHLKTMVAIAEEGTFGKAAGRLGYTQSSVSQQVAALEKAVGGAVFDRPGGPRQVRITPLGEVVLAHGRDLLAKAEALGEAVDRFRAGNGRIDIGTFQGATRLILPTVVRRLLDEHPGCDIRLFEVGPDDPRIGELDLLFHYSRIDGDVEHVELLDEPYLLVAGAGAFHNGPVRVRSLDDAPMVAWPANYHQRWLERALASNGARPRIVFRTTGHETIVSMVRAGIGSAVLPWLALQGSEAWSDDQLSVHQLRPSPTTTWYLYWPAGRTQSPLAARAVDIAIETANELATQIGGQQAPVS</sequence>
<evidence type="ECO:0000256" key="4">
    <source>
        <dbReference type="ARBA" id="ARBA00023163"/>
    </source>
</evidence>
<dbReference type="SUPFAM" id="SSF53850">
    <property type="entry name" value="Periplasmic binding protein-like II"/>
    <property type="match status" value="1"/>
</dbReference>
<dbReference type="PRINTS" id="PR00039">
    <property type="entry name" value="HTHLYSR"/>
</dbReference>
<keyword evidence="7" id="KW-1185">Reference proteome</keyword>
<dbReference type="RefSeq" id="WP_281899769.1">
    <property type="nucleotide sequence ID" value="NZ_BSDI01000028.1"/>
</dbReference>